<comment type="caution">
    <text evidence="2">The sequence shown here is derived from an EMBL/GenBank/DDBJ whole genome shotgun (WGS) entry which is preliminary data.</text>
</comment>
<evidence type="ECO:0000313" key="3">
    <source>
        <dbReference type="Proteomes" id="UP000237481"/>
    </source>
</evidence>
<sequence>MEQRFELGLNVQLFRRAPGACLPLFLTANEPRRLSEPRSSSTMARWLDFPPEIRLMILGFVARHYSDKSEPGARADTRRSDCLSCRSSSVPRRTGEGVEHLQLVIRLKEYGCNACQSEEDDETIEENRSILTRALMKLLRVLSKWKRSGCLRRDQGQRGLTLELGAYPPSDLRHVFRDFRLEDDYPYRIEADQEREFNAYGSRAFHHGKLNDPFHGWTESEEDDKKKKKKETDDDNDDDDDNLPRRGSPLARNSTSAQDQWPDPVTDEPQLRLFVLACCLASVDSESSTRPGVAQDLAARDGSTRASGISAPNQLVGNVTDGWPWGKSQRRDWRHHSSNRSRCWLC</sequence>
<evidence type="ECO:0000256" key="1">
    <source>
        <dbReference type="SAM" id="MobiDB-lite"/>
    </source>
</evidence>
<accession>A0A2S4KQR5</accession>
<organism evidence="2 3">
    <name type="scientific">Tolypocladium paradoxum</name>
    <dbReference type="NCBI Taxonomy" id="94208"/>
    <lineage>
        <taxon>Eukaryota</taxon>
        <taxon>Fungi</taxon>
        <taxon>Dikarya</taxon>
        <taxon>Ascomycota</taxon>
        <taxon>Pezizomycotina</taxon>
        <taxon>Sordariomycetes</taxon>
        <taxon>Hypocreomycetidae</taxon>
        <taxon>Hypocreales</taxon>
        <taxon>Ophiocordycipitaceae</taxon>
        <taxon>Tolypocladium</taxon>
    </lineage>
</organism>
<dbReference type="EMBL" id="PKSG01000834">
    <property type="protein sequence ID" value="POR32516.1"/>
    <property type="molecule type" value="Genomic_DNA"/>
</dbReference>
<keyword evidence="3" id="KW-1185">Reference proteome</keyword>
<feature type="region of interest" description="Disordered" evidence="1">
    <location>
        <begin position="211"/>
        <end position="265"/>
    </location>
</feature>
<dbReference type="AlphaFoldDB" id="A0A2S4KQR5"/>
<protein>
    <submittedName>
        <fullName evidence="2">Uncharacterized protein</fullName>
    </submittedName>
</protein>
<dbReference type="OrthoDB" id="3728558at2759"/>
<name>A0A2S4KQR5_9HYPO</name>
<gene>
    <name evidence="2" type="ORF">TPAR_07266</name>
</gene>
<dbReference type="Proteomes" id="UP000237481">
    <property type="component" value="Unassembled WGS sequence"/>
</dbReference>
<reference evidence="2 3" key="1">
    <citation type="submission" date="2018-01" db="EMBL/GenBank/DDBJ databases">
        <title>Harnessing the power of phylogenomics to disentangle the directionality and signatures of interkingdom host jumping in the parasitic fungal genus Tolypocladium.</title>
        <authorList>
            <person name="Quandt C.A."/>
            <person name="Patterson W."/>
            <person name="Spatafora J.W."/>
        </authorList>
    </citation>
    <scope>NUCLEOTIDE SEQUENCE [LARGE SCALE GENOMIC DNA]</scope>
    <source>
        <strain evidence="2 3">NRBC 100945</strain>
    </source>
</reference>
<evidence type="ECO:0000313" key="2">
    <source>
        <dbReference type="EMBL" id="POR32516.1"/>
    </source>
</evidence>
<proteinExistence type="predicted"/>